<keyword evidence="5 11" id="KW-0479">Metal-binding</keyword>
<evidence type="ECO:0000259" key="13">
    <source>
        <dbReference type="PROSITE" id="PS51379"/>
    </source>
</evidence>
<proteinExistence type="predicted"/>
<evidence type="ECO:0000256" key="11">
    <source>
        <dbReference type="RuleBase" id="RU364098"/>
    </source>
</evidence>
<dbReference type="Pfam" id="PF00037">
    <property type="entry name" value="Fer4"/>
    <property type="match status" value="1"/>
</dbReference>
<dbReference type="PROSITE" id="PS51379">
    <property type="entry name" value="4FE4S_FER_2"/>
    <property type="match status" value="2"/>
</dbReference>
<reference evidence="14 15" key="1">
    <citation type="journal article" date="2014" name="Nat. Commun.">
        <title>Physiological and genomic features of highly alkaliphilic hydrogen-utilizing Betaproteobacteria from a continental serpentinizing site.</title>
        <authorList>
            <person name="Suzuki S."/>
            <person name="Kuenen J.G."/>
            <person name="Schipper K."/>
            <person name="van der Velde S."/>
            <person name="Ishii S."/>
            <person name="Wu A."/>
            <person name="Sorokin D.Y."/>
            <person name="Tenney A."/>
            <person name="Meng X.Y."/>
            <person name="Morrill P.L."/>
            <person name="Kamagata Y."/>
            <person name="Muyzer G."/>
            <person name="Nealson K.H."/>
        </authorList>
    </citation>
    <scope>NUCLEOTIDE SEQUENCE [LARGE SCALE GENOMIC DNA]</scope>
    <source>
        <strain evidence="14 15">A1</strain>
    </source>
</reference>
<gene>
    <name evidence="14" type="ORF">SRAA_1184</name>
</gene>
<evidence type="ECO:0000256" key="4">
    <source>
        <dbReference type="ARBA" id="ARBA00022485"/>
    </source>
</evidence>
<keyword evidence="8 11" id="KW-0408">Iron</keyword>
<keyword evidence="15" id="KW-1185">Reference proteome</keyword>
<dbReference type="InterPro" id="IPR000813">
    <property type="entry name" value="7Fe_ferredoxin"/>
</dbReference>
<dbReference type="GO" id="GO:0046872">
    <property type="term" value="F:metal ion binding"/>
    <property type="evidence" value="ECO:0007669"/>
    <property type="project" value="UniProtKB-KW"/>
</dbReference>
<dbReference type="STRING" id="1458425.SRAA_1184"/>
<dbReference type="InterPro" id="IPR017900">
    <property type="entry name" value="4Fe4S_Fe_S_CS"/>
</dbReference>
<evidence type="ECO:0000256" key="8">
    <source>
        <dbReference type="ARBA" id="ARBA00023004"/>
    </source>
</evidence>
<organism evidence="14 15">
    <name type="scientific">Serpentinimonas raichei</name>
    <dbReference type="NCBI Taxonomy" id="1458425"/>
    <lineage>
        <taxon>Bacteria</taxon>
        <taxon>Pseudomonadati</taxon>
        <taxon>Pseudomonadota</taxon>
        <taxon>Betaproteobacteria</taxon>
        <taxon>Burkholderiales</taxon>
        <taxon>Comamonadaceae</taxon>
        <taxon>Serpentinimonas</taxon>
    </lineage>
</organism>
<dbReference type="EMBL" id="AP014568">
    <property type="protein sequence ID" value="BAO81038.1"/>
    <property type="molecule type" value="Genomic_DNA"/>
</dbReference>
<comment type="cofactor">
    <cofactor evidence="1 11">
        <name>[3Fe-4S] cluster</name>
        <dbReference type="ChEBI" id="CHEBI:21137"/>
    </cofactor>
</comment>
<keyword evidence="6 11" id="KW-0677">Repeat</keyword>
<evidence type="ECO:0000313" key="15">
    <source>
        <dbReference type="Proteomes" id="UP000067461"/>
    </source>
</evidence>
<feature type="domain" description="4Fe-4S ferredoxin-type" evidence="13">
    <location>
        <begin position="1"/>
        <end position="30"/>
    </location>
</feature>
<dbReference type="Gene3D" id="3.30.70.20">
    <property type="match status" value="1"/>
</dbReference>
<evidence type="ECO:0000256" key="1">
    <source>
        <dbReference type="ARBA" id="ARBA00001927"/>
    </source>
</evidence>
<dbReference type="GO" id="GO:0051539">
    <property type="term" value="F:4 iron, 4 sulfur cluster binding"/>
    <property type="evidence" value="ECO:0007669"/>
    <property type="project" value="UniProtKB-KW"/>
</dbReference>
<evidence type="ECO:0000256" key="5">
    <source>
        <dbReference type="ARBA" id="ARBA00022723"/>
    </source>
</evidence>
<keyword evidence="4 11" id="KW-0004">4Fe-4S</keyword>
<dbReference type="InterPro" id="IPR017896">
    <property type="entry name" value="4Fe4S_Fe-S-bd"/>
</dbReference>
<evidence type="ECO:0000256" key="7">
    <source>
        <dbReference type="ARBA" id="ARBA00022982"/>
    </source>
</evidence>
<dbReference type="Proteomes" id="UP000067461">
    <property type="component" value="Chromosome"/>
</dbReference>
<dbReference type="PANTHER" id="PTHR42859">
    <property type="entry name" value="OXIDOREDUCTASE"/>
    <property type="match status" value="1"/>
</dbReference>
<dbReference type="NCBIfam" id="NF045490">
    <property type="entry name" value="FdxA_Protbact"/>
    <property type="match status" value="1"/>
</dbReference>
<dbReference type="KEGG" id="cbaa:SRAA_1184"/>
<dbReference type="PANTHER" id="PTHR42859:SF2">
    <property type="entry name" value="FERREDOXIN"/>
    <property type="match status" value="1"/>
</dbReference>
<accession>A0A060NNC3</accession>
<dbReference type="PROSITE" id="PS00198">
    <property type="entry name" value="4FE4S_FER_1"/>
    <property type="match status" value="1"/>
</dbReference>
<evidence type="ECO:0000256" key="2">
    <source>
        <dbReference type="ARBA" id="ARBA00001966"/>
    </source>
</evidence>
<comment type="cofactor">
    <cofactor evidence="2 11">
        <name>[4Fe-4S] cluster</name>
        <dbReference type="ChEBI" id="CHEBI:49883"/>
    </cofactor>
</comment>
<evidence type="ECO:0000256" key="12">
    <source>
        <dbReference type="SAM" id="MobiDB-lite"/>
    </source>
</evidence>
<sequence length="109" mass="12010">MTHVVTEACIACKYTDCVDVCPVDCFREGPNFLTIDPDECIDCAVCIPECPVSAIYAEEDLPSDQQHMIALNAELARLPGWKSITKRKGPLPDADAHKDQPGKLPLLKR</sequence>
<evidence type="ECO:0000256" key="3">
    <source>
        <dbReference type="ARBA" id="ARBA00022448"/>
    </source>
</evidence>
<dbReference type="RefSeq" id="WP_045531451.1">
    <property type="nucleotide sequence ID" value="NZ_AP014568.1"/>
</dbReference>
<feature type="region of interest" description="Disordered" evidence="12">
    <location>
        <begin position="86"/>
        <end position="109"/>
    </location>
</feature>
<dbReference type="GO" id="GO:0051538">
    <property type="term" value="F:3 iron, 4 sulfur cluster binding"/>
    <property type="evidence" value="ECO:0007669"/>
    <property type="project" value="UniProtKB-KW"/>
</dbReference>
<dbReference type="SUPFAM" id="SSF54862">
    <property type="entry name" value="4Fe-4S ferredoxins"/>
    <property type="match status" value="1"/>
</dbReference>
<dbReference type="InterPro" id="IPR050294">
    <property type="entry name" value="RnfB_subfamily"/>
</dbReference>
<dbReference type="GO" id="GO:0009055">
    <property type="term" value="F:electron transfer activity"/>
    <property type="evidence" value="ECO:0007669"/>
    <property type="project" value="InterPro"/>
</dbReference>
<feature type="domain" description="4Fe-4S ferredoxin-type" evidence="13">
    <location>
        <begin position="31"/>
        <end position="60"/>
    </location>
</feature>
<dbReference type="PRINTS" id="PR00354">
    <property type="entry name" value="7FE8SFRDOXIN"/>
</dbReference>
<name>A0A060NNC3_9BURK</name>
<keyword evidence="10 11" id="KW-0003">3Fe-4S</keyword>
<keyword evidence="9 11" id="KW-0411">Iron-sulfur</keyword>
<dbReference type="HOGENOM" id="CLU_139698_0_0_4"/>
<keyword evidence="3 11" id="KW-0813">Transport</keyword>
<dbReference type="Pfam" id="PF11953">
    <property type="entry name" value="DUF3470"/>
    <property type="match status" value="1"/>
</dbReference>
<dbReference type="InterPro" id="IPR022569">
    <property type="entry name" value="Fd_C"/>
</dbReference>
<protein>
    <recommendedName>
        <fullName evidence="11">Ferredoxin</fullName>
    </recommendedName>
</protein>
<evidence type="ECO:0000256" key="6">
    <source>
        <dbReference type="ARBA" id="ARBA00022737"/>
    </source>
</evidence>
<dbReference type="OrthoDB" id="9803397at2"/>
<dbReference type="InterPro" id="IPR054829">
    <property type="entry name" value="FdxA"/>
</dbReference>
<comment type="function">
    <text evidence="11">Ferredoxins are iron-sulfur proteins that transfer electrons in a wide variety of metabolic reactions.</text>
</comment>
<evidence type="ECO:0000256" key="9">
    <source>
        <dbReference type="ARBA" id="ARBA00023014"/>
    </source>
</evidence>
<dbReference type="AlphaFoldDB" id="A0A060NNC3"/>
<evidence type="ECO:0000256" key="10">
    <source>
        <dbReference type="ARBA" id="ARBA00023291"/>
    </source>
</evidence>
<evidence type="ECO:0000313" key="14">
    <source>
        <dbReference type="EMBL" id="BAO81038.1"/>
    </source>
</evidence>
<keyword evidence="7 11" id="KW-0249">Electron transport</keyword>